<feature type="region of interest" description="Disordered" evidence="1">
    <location>
        <begin position="69"/>
        <end position="102"/>
    </location>
</feature>
<organism evidence="2 3">
    <name type="scientific">Giant panda anellovirus</name>
    <dbReference type="NCBI Taxonomy" id="2016460"/>
    <lineage>
        <taxon>Viruses</taxon>
        <taxon>Monodnaviria</taxon>
        <taxon>Shotokuvirae</taxon>
        <taxon>Commensaviricota</taxon>
        <taxon>Cardeaviricetes</taxon>
        <taxon>Sanitavirales</taxon>
        <taxon>Anelloviridae</taxon>
    </lineage>
</organism>
<evidence type="ECO:0000313" key="2">
    <source>
        <dbReference type="EMBL" id="ASH99105.1"/>
    </source>
</evidence>
<dbReference type="Proteomes" id="UP000682426">
    <property type="component" value="Segment"/>
</dbReference>
<keyword evidence="3" id="KW-1185">Reference proteome</keyword>
<accession>A0A220IGJ1</accession>
<protein>
    <submittedName>
        <fullName evidence="2">ORF4</fullName>
    </submittedName>
</protein>
<feature type="compositionally biased region" description="Polar residues" evidence="1">
    <location>
        <begin position="92"/>
        <end position="102"/>
    </location>
</feature>
<dbReference type="EMBL" id="MF327547">
    <property type="protein sequence ID" value="ASH99105.1"/>
    <property type="molecule type" value="Genomic_DNA"/>
</dbReference>
<reference evidence="2 3" key="1">
    <citation type="journal article" date="2017" name="Microbiome">
        <title>Virome comparisons in wild-diseased and healthy captive giant pandas.</title>
        <authorList>
            <person name="Zhang W."/>
            <person name="Yang S."/>
            <person name="Shan T."/>
            <person name="Hou R."/>
            <person name="Liu Z."/>
            <person name="Li W."/>
            <person name="Guo L."/>
            <person name="Wang Y."/>
            <person name="Chen P."/>
            <person name="Wang X."/>
            <person name="Feng F."/>
            <person name="Wang H."/>
            <person name="Chen C."/>
            <person name="Shen Q."/>
            <person name="Zhou C."/>
            <person name="Hua X."/>
            <person name="Cui L."/>
            <person name="Deng X."/>
            <person name="Zhang Z."/>
            <person name="Qi D."/>
            <person name="Delwart E."/>
        </authorList>
    </citation>
    <scope>NUCLEOTIDE SEQUENCE [LARGE SCALE GENOMIC DNA]</scope>
    <source>
        <strain evidence="3">gpan21031</strain>
    </source>
</reference>
<dbReference type="KEGG" id="vg:80535326"/>
<dbReference type="RefSeq" id="YP_010797524.1">
    <property type="nucleotide sequence ID" value="NC_076192.1"/>
</dbReference>
<name>A0A220IGJ1_9VIRU</name>
<evidence type="ECO:0000256" key="1">
    <source>
        <dbReference type="SAM" id="MobiDB-lite"/>
    </source>
</evidence>
<sequence>MAGPKRSFKNNRHSGSRYAPYLTASSVTVVTGSTIFLNTREGDRNAYKVSKEEIQAKACLSLQKTEKVAQIPPTVQEKVAPEETSGKIPLPDTTSETKNNSM</sequence>
<dbReference type="GeneID" id="80535326"/>
<proteinExistence type="predicted"/>
<evidence type="ECO:0000313" key="3">
    <source>
        <dbReference type="Proteomes" id="UP000682426"/>
    </source>
</evidence>